<evidence type="ECO:0000313" key="2">
    <source>
        <dbReference type="Proteomes" id="UP000828941"/>
    </source>
</evidence>
<keyword evidence="2" id="KW-1185">Reference proteome</keyword>
<reference evidence="1 2" key="1">
    <citation type="journal article" date="2022" name="DNA Res.">
        <title>Chromosomal-level genome assembly of the orchid tree Bauhinia variegata (Leguminosae; Cercidoideae) supports the allotetraploid origin hypothesis of Bauhinia.</title>
        <authorList>
            <person name="Zhong Y."/>
            <person name="Chen Y."/>
            <person name="Zheng D."/>
            <person name="Pang J."/>
            <person name="Liu Y."/>
            <person name="Luo S."/>
            <person name="Meng S."/>
            <person name="Qian L."/>
            <person name="Wei D."/>
            <person name="Dai S."/>
            <person name="Zhou R."/>
        </authorList>
    </citation>
    <scope>NUCLEOTIDE SEQUENCE [LARGE SCALE GENOMIC DNA]</scope>
    <source>
        <strain evidence="1">BV-YZ2020</strain>
    </source>
</reference>
<dbReference type="Proteomes" id="UP000828941">
    <property type="component" value="Chromosome 6"/>
</dbReference>
<gene>
    <name evidence="1" type="ORF">L6164_013414</name>
</gene>
<dbReference type="EMBL" id="CM039431">
    <property type="protein sequence ID" value="KAI4334700.1"/>
    <property type="molecule type" value="Genomic_DNA"/>
</dbReference>
<accession>A0ACB9NJ06</accession>
<comment type="caution">
    <text evidence="1">The sequence shown here is derived from an EMBL/GenBank/DDBJ whole genome shotgun (WGS) entry which is preliminary data.</text>
</comment>
<proteinExistence type="predicted"/>
<evidence type="ECO:0000313" key="1">
    <source>
        <dbReference type="EMBL" id="KAI4334700.1"/>
    </source>
</evidence>
<name>A0ACB9NJ06_BAUVA</name>
<protein>
    <submittedName>
        <fullName evidence="1">Uncharacterized protein</fullName>
    </submittedName>
</protein>
<sequence length="204" mass="23654">MMPIMEKLVQPPSSKSVRIEQEKVNIDTLICDLGKCLQICEYPINQQDENSKGIYENQGNFFEMIKLLASYNKEVSEVVLKNASQNARHNLPTIQKEIVHVFVRKVQNIIRETISYANFCLIVDEAHNESRRDKELFVIRYVNKNGYVKERFLDIVNVKDTITATLKQEICSVFLIMISTFKLFRVKDTIGLVICVESIMVFKL</sequence>
<organism evidence="1 2">
    <name type="scientific">Bauhinia variegata</name>
    <name type="common">Purple orchid tree</name>
    <name type="synonym">Phanera variegata</name>
    <dbReference type="NCBI Taxonomy" id="167791"/>
    <lineage>
        <taxon>Eukaryota</taxon>
        <taxon>Viridiplantae</taxon>
        <taxon>Streptophyta</taxon>
        <taxon>Embryophyta</taxon>
        <taxon>Tracheophyta</taxon>
        <taxon>Spermatophyta</taxon>
        <taxon>Magnoliopsida</taxon>
        <taxon>eudicotyledons</taxon>
        <taxon>Gunneridae</taxon>
        <taxon>Pentapetalae</taxon>
        <taxon>rosids</taxon>
        <taxon>fabids</taxon>
        <taxon>Fabales</taxon>
        <taxon>Fabaceae</taxon>
        <taxon>Cercidoideae</taxon>
        <taxon>Cercideae</taxon>
        <taxon>Bauhiniinae</taxon>
        <taxon>Bauhinia</taxon>
    </lineage>
</organism>